<dbReference type="CDD" id="cd06170">
    <property type="entry name" value="LuxR_C_like"/>
    <property type="match status" value="1"/>
</dbReference>
<dbReference type="SMART" id="SM00448">
    <property type="entry name" value="REC"/>
    <property type="match status" value="1"/>
</dbReference>
<reference evidence="6" key="1">
    <citation type="journal article" date="2019" name="Int. J. Syst. Evol. Microbiol.">
        <title>The Global Catalogue of Microorganisms (GCM) 10K type strain sequencing project: providing services to taxonomists for standard genome sequencing and annotation.</title>
        <authorList>
            <consortium name="The Broad Institute Genomics Platform"/>
            <consortium name="The Broad Institute Genome Sequencing Center for Infectious Disease"/>
            <person name="Wu L."/>
            <person name="Ma J."/>
        </authorList>
    </citation>
    <scope>NUCLEOTIDE SEQUENCE [LARGE SCALE GENOMIC DNA]</scope>
    <source>
        <strain evidence="6">CCUG 60742</strain>
    </source>
</reference>
<dbReference type="InterPro" id="IPR001789">
    <property type="entry name" value="Sig_transdc_resp-reg_receiver"/>
</dbReference>
<dbReference type="InterPro" id="IPR011006">
    <property type="entry name" value="CheY-like_superfamily"/>
</dbReference>
<evidence type="ECO:0000313" key="6">
    <source>
        <dbReference type="Proteomes" id="UP001597073"/>
    </source>
</evidence>
<dbReference type="InterPro" id="IPR016032">
    <property type="entry name" value="Sig_transdc_resp-reg_C-effctor"/>
</dbReference>
<dbReference type="InterPro" id="IPR039420">
    <property type="entry name" value="WalR-like"/>
</dbReference>
<dbReference type="Pfam" id="PF00072">
    <property type="entry name" value="Response_reg"/>
    <property type="match status" value="1"/>
</dbReference>
<dbReference type="PROSITE" id="PS50110">
    <property type="entry name" value="RESPONSE_REGULATORY"/>
    <property type="match status" value="1"/>
</dbReference>
<accession>A0ABW2ZDX5</accession>
<dbReference type="SUPFAM" id="SSF52172">
    <property type="entry name" value="CheY-like"/>
    <property type="match status" value="1"/>
</dbReference>
<dbReference type="Proteomes" id="UP001597073">
    <property type="component" value="Unassembled WGS sequence"/>
</dbReference>
<dbReference type="EMBL" id="JBHTIA010000003">
    <property type="protein sequence ID" value="MFD0764343.1"/>
    <property type="molecule type" value="Genomic_DNA"/>
</dbReference>
<sequence length="208" mass="23657">MLKILIADNQIITYKGIASLLDDIAGFKIVGRAKDFNELSLMINQYQPNVVIVDHHLGDDFEAKYLQNTFIPFDHTHIVLISNKQNRNEIVELADLGLKNYLSKECTQEELIQSIVCAAKGEQFYCEITMRTIFGKNLPTKKSDTPILSIRETEIINLIAEGLANKDIAGRLFLSVHTVKTHRKNIIKKLGFTFKNASELILFTDYLK</sequence>
<dbReference type="RefSeq" id="WP_377139600.1">
    <property type="nucleotide sequence ID" value="NZ_JBHTIA010000003.1"/>
</dbReference>
<dbReference type="SUPFAM" id="SSF46894">
    <property type="entry name" value="C-terminal effector domain of the bipartite response regulators"/>
    <property type="match status" value="1"/>
</dbReference>
<organism evidence="5 6">
    <name type="scientific">Mucilaginibacter lutimaris</name>
    <dbReference type="NCBI Taxonomy" id="931629"/>
    <lineage>
        <taxon>Bacteria</taxon>
        <taxon>Pseudomonadati</taxon>
        <taxon>Bacteroidota</taxon>
        <taxon>Sphingobacteriia</taxon>
        <taxon>Sphingobacteriales</taxon>
        <taxon>Sphingobacteriaceae</taxon>
        <taxon>Mucilaginibacter</taxon>
    </lineage>
</organism>
<dbReference type="PRINTS" id="PR00038">
    <property type="entry name" value="HTHLUXR"/>
</dbReference>
<keyword evidence="1" id="KW-0238">DNA-binding</keyword>
<dbReference type="PROSITE" id="PS50043">
    <property type="entry name" value="HTH_LUXR_2"/>
    <property type="match status" value="1"/>
</dbReference>
<name>A0ABW2ZDX5_9SPHI</name>
<protein>
    <submittedName>
        <fullName evidence="5">LuxR C-terminal-related transcriptional regulator</fullName>
    </submittedName>
</protein>
<evidence type="ECO:0000259" key="3">
    <source>
        <dbReference type="PROSITE" id="PS50043"/>
    </source>
</evidence>
<evidence type="ECO:0000256" key="2">
    <source>
        <dbReference type="PROSITE-ProRule" id="PRU00169"/>
    </source>
</evidence>
<gene>
    <name evidence="5" type="ORF">ACFQZI_05730</name>
</gene>
<keyword evidence="2" id="KW-0597">Phosphoprotein</keyword>
<proteinExistence type="predicted"/>
<dbReference type="Gene3D" id="3.40.50.2300">
    <property type="match status" value="1"/>
</dbReference>
<evidence type="ECO:0000259" key="4">
    <source>
        <dbReference type="PROSITE" id="PS50110"/>
    </source>
</evidence>
<feature type="domain" description="Response regulatory" evidence="4">
    <location>
        <begin position="3"/>
        <end position="119"/>
    </location>
</feature>
<dbReference type="Pfam" id="PF00196">
    <property type="entry name" value="GerE"/>
    <property type="match status" value="1"/>
</dbReference>
<dbReference type="PANTHER" id="PTHR43214">
    <property type="entry name" value="TWO-COMPONENT RESPONSE REGULATOR"/>
    <property type="match status" value="1"/>
</dbReference>
<evidence type="ECO:0000256" key="1">
    <source>
        <dbReference type="ARBA" id="ARBA00023125"/>
    </source>
</evidence>
<feature type="modified residue" description="4-aspartylphosphate" evidence="2">
    <location>
        <position position="54"/>
    </location>
</feature>
<dbReference type="PROSITE" id="PS00622">
    <property type="entry name" value="HTH_LUXR_1"/>
    <property type="match status" value="1"/>
</dbReference>
<dbReference type="SMART" id="SM00421">
    <property type="entry name" value="HTH_LUXR"/>
    <property type="match status" value="1"/>
</dbReference>
<feature type="domain" description="HTH luxR-type" evidence="3">
    <location>
        <begin position="141"/>
        <end position="208"/>
    </location>
</feature>
<dbReference type="InterPro" id="IPR000792">
    <property type="entry name" value="Tscrpt_reg_LuxR_C"/>
</dbReference>
<keyword evidence="6" id="KW-1185">Reference proteome</keyword>
<dbReference type="PANTHER" id="PTHR43214:SF43">
    <property type="entry name" value="TWO-COMPONENT RESPONSE REGULATOR"/>
    <property type="match status" value="1"/>
</dbReference>
<comment type="caution">
    <text evidence="5">The sequence shown here is derived from an EMBL/GenBank/DDBJ whole genome shotgun (WGS) entry which is preliminary data.</text>
</comment>
<evidence type="ECO:0000313" key="5">
    <source>
        <dbReference type="EMBL" id="MFD0764343.1"/>
    </source>
</evidence>